<sequence length="388" mass="43595">MESQMKTARLIFMLIILAMLFPNVKSDFMDFASTAQSLDDFTPEKATYDYDMISNIDCSPNNKYVAFGCVIDNSIVLWDKKKETESFGYNGVQNSETIYILGREPYIYPGLKFSPDSKYLLVYSSYYIPELIKSHLTLYDVENKTIVREHDVVNNDIEDVAFSPDGKYYASSYKTEEDSGHCIVNLWDTRTGDIANSIISDNYGVKSLTYTPDGEFIVISFEGNKGSADSIVFFDADTGAIHKTLDGISAFDLQFSNDGSILAGENGNEKGLLVWDTSTYHVIGRFSDIGLPYDVSLSPDGKFLMAIDPSALIVWDISSKKQILRTKSYKLDYVDEFYAATFSADGKQIIIGLEATEDSMYSVGTKSDESMVFVYNFTEIVESYYLQN</sequence>
<dbReference type="InterPro" id="IPR015943">
    <property type="entry name" value="WD40/YVTN_repeat-like_dom_sf"/>
</dbReference>
<dbReference type="Proteomes" id="UP000019483">
    <property type="component" value="Unassembled WGS sequence"/>
</dbReference>
<reference evidence="1 2" key="1">
    <citation type="submission" date="2013-08" db="EMBL/GenBank/DDBJ databases">
        <authorList>
            <consortium name="DOE Joint Genome Institute"/>
            <person name="Eisen J."/>
            <person name="Huntemann M."/>
            <person name="Han J."/>
            <person name="Chen A."/>
            <person name="Kyrpides N."/>
            <person name="Mavromatis K."/>
            <person name="Markowitz V."/>
            <person name="Palaniappan K."/>
            <person name="Ivanova N."/>
            <person name="Schaumberg A."/>
            <person name="Pati A."/>
            <person name="Liolios K."/>
            <person name="Nordberg H.P."/>
            <person name="Cantor M.N."/>
            <person name="Hua S.X."/>
            <person name="Woyke T."/>
        </authorList>
    </citation>
    <scope>NUCLEOTIDE SEQUENCE [LARGE SCALE GENOMIC DNA]</scope>
    <source>
        <strain evidence="1 2">DSM 2278</strain>
    </source>
</reference>
<dbReference type="AlphaFoldDB" id="W9DQ79"/>
<organism evidence="1 2">
    <name type="scientific">Methanolobus tindarius DSM 2278</name>
    <dbReference type="NCBI Taxonomy" id="1090322"/>
    <lineage>
        <taxon>Archaea</taxon>
        <taxon>Methanobacteriati</taxon>
        <taxon>Methanobacteriota</taxon>
        <taxon>Stenosarchaea group</taxon>
        <taxon>Methanomicrobia</taxon>
        <taxon>Methanosarcinales</taxon>
        <taxon>Methanosarcinaceae</taxon>
        <taxon>Methanolobus</taxon>
    </lineage>
</organism>
<dbReference type="SUPFAM" id="SSF82171">
    <property type="entry name" value="DPP6 N-terminal domain-like"/>
    <property type="match status" value="1"/>
</dbReference>
<dbReference type="PANTHER" id="PTHR19879:SF9">
    <property type="entry name" value="TRANSCRIPTION INITIATION FACTOR TFIID SUBUNIT 5"/>
    <property type="match status" value="1"/>
</dbReference>
<evidence type="ECO:0000313" key="1">
    <source>
        <dbReference type="EMBL" id="ETA68639.1"/>
    </source>
</evidence>
<dbReference type="InterPro" id="IPR001680">
    <property type="entry name" value="WD40_rpt"/>
</dbReference>
<name>W9DQ79_METTI</name>
<dbReference type="PANTHER" id="PTHR19879">
    <property type="entry name" value="TRANSCRIPTION INITIATION FACTOR TFIID"/>
    <property type="match status" value="1"/>
</dbReference>
<dbReference type="EMBL" id="AZAJ01000001">
    <property type="protein sequence ID" value="ETA68639.1"/>
    <property type="molecule type" value="Genomic_DNA"/>
</dbReference>
<protein>
    <submittedName>
        <fullName evidence="1">WD40 repeat-containing protein</fullName>
    </submittedName>
</protein>
<dbReference type="Gene3D" id="2.130.10.10">
    <property type="entry name" value="YVTN repeat-like/Quinoprotein amine dehydrogenase"/>
    <property type="match status" value="2"/>
</dbReference>
<dbReference type="SMART" id="SM00320">
    <property type="entry name" value="WD40"/>
    <property type="match status" value="5"/>
</dbReference>
<accession>W9DQ79</accession>
<dbReference type="Pfam" id="PF00400">
    <property type="entry name" value="WD40"/>
    <property type="match status" value="1"/>
</dbReference>
<comment type="caution">
    <text evidence="1">The sequence shown here is derived from an EMBL/GenBank/DDBJ whole genome shotgun (WGS) entry which is preliminary data.</text>
</comment>
<keyword evidence="2" id="KW-1185">Reference proteome</keyword>
<gene>
    <name evidence="1" type="ORF">MettiDRAFT_2113</name>
</gene>
<evidence type="ECO:0000313" key="2">
    <source>
        <dbReference type="Proteomes" id="UP000019483"/>
    </source>
</evidence>
<proteinExistence type="predicted"/>
<dbReference type="STRING" id="1090322.MettiDRAFT_2113"/>